<gene>
    <name evidence="4" type="ORF">LTRI10_LOCUS20181</name>
</gene>
<evidence type="ECO:0000313" key="4">
    <source>
        <dbReference type="EMBL" id="CAL1378609.1"/>
    </source>
</evidence>
<proteinExistence type="predicted"/>
<evidence type="ECO:0000256" key="2">
    <source>
        <dbReference type="PIRSR" id="PIRSR000097-3"/>
    </source>
</evidence>
<dbReference type="PRINTS" id="PR00069">
    <property type="entry name" value="ALDKETRDTASE"/>
</dbReference>
<dbReference type="SUPFAM" id="SSF51430">
    <property type="entry name" value="NAD(P)-linked oxidoreductase"/>
    <property type="match status" value="1"/>
</dbReference>
<feature type="active site" description="Proton donor" evidence="1">
    <location>
        <position position="45"/>
    </location>
</feature>
<dbReference type="Pfam" id="PF00248">
    <property type="entry name" value="Aldo_ket_red"/>
    <property type="match status" value="1"/>
</dbReference>
<dbReference type="Proteomes" id="UP001497516">
    <property type="component" value="Chromosome 3"/>
</dbReference>
<reference evidence="4 5" key="1">
    <citation type="submission" date="2024-04" db="EMBL/GenBank/DDBJ databases">
        <authorList>
            <person name="Fracassetti M."/>
        </authorList>
    </citation>
    <scope>NUCLEOTIDE SEQUENCE [LARGE SCALE GENOMIC DNA]</scope>
</reference>
<evidence type="ECO:0000256" key="1">
    <source>
        <dbReference type="PIRSR" id="PIRSR000097-1"/>
    </source>
</evidence>
<dbReference type="InterPro" id="IPR020471">
    <property type="entry name" value="AKR"/>
</dbReference>
<dbReference type="InterPro" id="IPR023210">
    <property type="entry name" value="NADP_OxRdtase_dom"/>
</dbReference>
<name>A0AAV2DYJ6_9ROSI</name>
<dbReference type="GO" id="GO:0016491">
    <property type="term" value="F:oxidoreductase activity"/>
    <property type="evidence" value="ECO:0007669"/>
    <property type="project" value="InterPro"/>
</dbReference>
<evidence type="ECO:0000313" key="5">
    <source>
        <dbReference type="Proteomes" id="UP001497516"/>
    </source>
</evidence>
<dbReference type="EMBL" id="OZ034816">
    <property type="protein sequence ID" value="CAL1378609.1"/>
    <property type="molecule type" value="Genomic_DNA"/>
</dbReference>
<feature type="domain" description="NADP-dependent oxidoreductase" evidence="3">
    <location>
        <begin position="24"/>
        <end position="188"/>
    </location>
</feature>
<protein>
    <recommendedName>
        <fullName evidence="3">NADP-dependent oxidoreductase domain-containing protein</fullName>
    </recommendedName>
</protein>
<accession>A0AAV2DYJ6</accession>
<dbReference type="AlphaFoldDB" id="A0AAV2DYJ6"/>
<evidence type="ECO:0000259" key="3">
    <source>
        <dbReference type="Pfam" id="PF00248"/>
    </source>
</evidence>
<dbReference type="PROSITE" id="PS00062">
    <property type="entry name" value="ALDOKETO_REDUCTASE_2"/>
    <property type="match status" value="1"/>
</dbReference>
<feature type="site" description="Lowers pKa of active site Tyr" evidence="2">
    <location>
        <position position="73"/>
    </location>
</feature>
<sequence length="266" mass="30645">MVHPSFTLYGEQLESFKLAGSTSIDSVFTAITEASYRHVDTTTEYGVQEDVGCGINATIQAGVERKDMFVTSKIWWTDLTPDRVRSELNNTLQELQLDYLDLYLGPAGLQNRGDVLEFDMEGVWREMESLFKEKLVRDIGISNYTVKKLNSSSDSLRIMPSICQVEMHPGWRNDKLLQACQQNDIHVMLTRRWDRRKRGTSVILKSTHQNQIKPNIQVFNWEIPQPDFQVLSSISDKKRVLDGEELFVNKTEGPFRIVADLWDHDD</sequence>
<organism evidence="4 5">
    <name type="scientific">Linum trigynum</name>
    <dbReference type="NCBI Taxonomy" id="586398"/>
    <lineage>
        <taxon>Eukaryota</taxon>
        <taxon>Viridiplantae</taxon>
        <taxon>Streptophyta</taxon>
        <taxon>Embryophyta</taxon>
        <taxon>Tracheophyta</taxon>
        <taxon>Spermatophyta</taxon>
        <taxon>Magnoliopsida</taxon>
        <taxon>eudicotyledons</taxon>
        <taxon>Gunneridae</taxon>
        <taxon>Pentapetalae</taxon>
        <taxon>rosids</taxon>
        <taxon>fabids</taxon>
        <taxon>Malpighiales</taxon>
        <taxon>Linaceae</taxon>
        <taxon>Linum</taxon>
    </lineage>
</organism>
<dbReference type="PIRSF" id="PIRSF000097">
    <property type="entry name" value="AKR"/>
    <property type="match status" value="1"/>
</dbReference>
<dbReference type="InterPro" id="IPR018170">
    <property type="entry name" value="Aldo/ket_reductase_CS"/>
</dbReference>
<dbReference type="Gene3D" id="3.20.20.100">
    <property type="entry name" value="NADP-dependent oxidoreductase domain"/>
    <property type="match status" value="1"/>
</dbReference>
<keyword evidence="5" id="KW-1185">Reference proteome</keyword>
<dbReference type="PANTHER" id="PTHR11732">
    <property type="entry name" value="ALDO/KETO REDUCTASE"/>
    <property type="match status" value="1"/>
</dbReference>
<dbReference type="InterPro" id="IPR036812">
    <property type="entry name" value="NAD(P)_OxRdtase_dom_sf"/>
</dbReference>